<dbReference type="OrthoDB" id="3238607at2"/>
<evidence type="ECO:0000313" key="2">
    <source>
        <dbReference type="EMBL" id="PAU66959.1"/>
    </source>
</evidence>
<name>A0A2A2ECD8_9BIFI</name>
<dbReference type="AlphaFoldDB" id="A0A2A2ECD8"/>
<dbReference type="Proteomes" id="UP000218399">
    <property type="component" value="Unassembled WGS sequence"/>
</dbReference>
<dbReference type="EMBL" id="MVOH01000017">
    <property type="protein sequence ID" value="PAU66959.1"/>
    <property type="molecule type" value="Genomic_DNA"/>
</dbReference>
<dbReference type="RefSeq" id="WP_095615436.1">
    <property type="nucleotide sequence ID" value="NZ_MVOH01000017.1"/>
</dbReference>
<evidence type="ECO:0000256" key="1">
    <source>
        <dbReference type="SAM" id="MobiDB-lite"/>
    </source>
</evidence>
<comment type="caution">
    <text evidence="2">The sequence shown here is derived from an EMBL/GenBank/DDBJ whole genome shotgun (WGS) entry which is preliminary data.</text>
</comment>
<feature type="region of interest" description="Disordered" evidence="1">
    <location>
        <begin position="44"/>
        <end position="68"/>
    </location>
</feature>
<feature type="compositionally biased region" description="Basic and acidic residues" evidence="1">
    <location>
        <begin position="44"/>
        <end position="58"/>
    </location>
</feature>
<proteinExistence type="predicted"/>
<accession>A0A2A2ECD8</accession>
<organism evidence="2 3">
    <name type="scientific">Bifidobacterium criceti</name>
    <dbReference type="NCBI Taxonomy" id="1960969"/>
    <lineage>
        <taxon>Bacteria</taxon>
        <taxon>Bacillati</taxon>
        <taxon>Actinomycetota</taxon>
        <taxon>Actinomycetes</taxon>
        <taxon>Bifidobacteriales</taxon>
        <taxon>Bifidobacteriaceae</taxon>
        <taxon>Bifidobacterium</taxon>
    </lineage>
</organism>
<sequence>MAGHDDTNGDFGMNDGFDDADVHFDDADLEAALEGFEQEFADTHRDDVHDGGDAHDAPSDGGDAPLDFEDELQGILGNKAKCAVICSHLASAELFAAICRLADVPALCVGHPYGCVAILRDLEGNAPETAAHDLTTVISGMGVLLVVNRADKIEAEIYENGVGVDKIPPPFAFPTLAPFVEDYMIGLVDVHGIESESDETVDTASIATHKDAEARIRAFMRSHPIPPEALGDDDDNTL</sequence>
<evidence type="ECO:0000313" key="3">
    <source>
        <dbReference type="Proteomes" id="UP000218399"/>
    </source>
</evidence>
<protein>
    <submittedName>
        <fullName evidence="2">Uncharacterized protein</fullName>
    </submittedName>
</protein>
<keyword evidence="3" id="KW-1185">Reference proteome</keyword>
<reference evidence="2 3" key="1">
    <citation type="journal article" date="2017" name="ISME J.">
        <title>Unveiling bifidobacterial biogeography across the mammalian branch of the tree of life.</title>
        <authorList>
            <person name="Milani C."/>
            <person name="Mangifesta M."/>
            <person name="Mancabelli L."/>
            <person name="Lugli G.A."/>
            <person name="James K."/>
            <person name="Duranti S."/>
            <person name="Turroni F."/>
            <person name="Ferrario C."/>
            <person name="Ossiprandi M.C."/>
            <person name="van Sinderen D."/>
            <person name="Ventura M."/>
        </authorList>
    </citation>
    <scope>NUCLEOTIDE SEQUENCE [LARGE SCALE GENOMIC DNA]</scope>
    <source>
        <strain evidence="3">Ham19E</strain>
    </source>
</reference>
<gene>
    <name evidence="2" type="ORF">B1526_1459</name>
</gene>